<reference evidence="8 9" key="1">
    <citation type="journal article" date="2017" name="Int. J. Syst. Evol. Microbiol.">
        <title>Jeotgalibaca porci sp. nov. and Jeotgalibaca arthritidis sp. nov., isolated from pigs, and emended description of the genus Jeotgalibaca.</title>
        <authorList>
            <person name="Zamora L."/>
            <person name="Perez-Sancho M."/>
            <person name="Dominguez L."/>
            <person name="Fernandez-Garayzabal J.F."/>
            <person name="Vela A.I."/>
        </authorList>
    </citation>
    <scope>NUCLEOTIDE SEQUENCE [LARGE SCALE GENOMIC DNA]</scope>
    <source>
        <strain evidence="8 9">CCUG 69148</strain>
    </source>
</reference>
<dbReference type="NCBIfam" id="TIGR01145">
    <property type="entry name" value="ATP_synt_delta"/>
    <property type="match status" value="1"/>
</dbReference>
<keyword evidence="7" id="KW-0139">CF(1)</keyword>
<dbReference type="GO" id="GO:0046933">
    <property type="term" value="F:proton-transporting ATP synthase activity, rotational mechanism"/>
    <property type="evidence" value="ECO:0007669"/>
    <property type="project" value="UniProtKB-UniRule"/>
</dbReference>
<dbReference type="GO" id="GO:0005886">
    <property type="term" value="C:plasma membrane"/>
    <property type="evidence" value="ECO:0007669"/>
    <property type="project" value="UniProtKB-SubCell"/>
</dbReference>
<accession>A0A6G7WGJ4</accession>
<keyword evidence="6 7" id="KW-0066">ATP synthesis</keyword>
<comment type="function">
    <text evidence="7">F(1)F(0) ATP synthase produces ATP from ADP in the presence of a proton or sodium gradient. F-type ATPases consist of two structural domains, F(1) containing the extramembraneous catalytic core and F(0) containing the membrane proton channel, linked together by a central stalk and a peripheral stalk. During catalysis, ATP synthesis in the catalytic domain of F(1) is coupled via a rotary mechanism of the central stalk subunits to proton translocation.</text>
</comment>
<keyword evidence="7" id="KW-1003">Cell membrane</keyword>
<evidence type="ECO:0000256" key="2">
    <source>
        <dbReference type="ARBA" id="ARBA00022448"/>
    </source>
</evidence>
<evidence type="ECO:0000256" key="7">
    <source>
        <dbReference type="HAMAP-Rule" id="MF_01416"/>
    </source>
</evidence>
<evidence type="ECO:0000256" key="1">
    <source>
        <dbReference type="ARBA" id="ARBA00004370"/>
    </source>
</evidence>
<dbReference type="PRINTS" id="PR00125">
    <property type="entry name" value="ATPASEDELTA"/>
</dbReference>
<keyword evidence="5 7" id="KW-0472">Membrane</keyword>
<dbReference type="Proteomes" id="UP000501830">
    <property type="component" value="Chromosome"/>
</dbReference>
<evidence type="ECO:0000256" key="5">
    <source>
        <dbReference type="ARBA" id="ARBA00023136"/>
    </source>
</evidence>
<comment type="similarity">
    <text evidence="7">Belongs to the ATPase delta chain family.</text>
</comment>
<organism evidence="8 9">
    <name type="scientific">Jeotgalibaca porci</name>
    <dbReference type="NCBI Taxonomy" id="1868793"/>
    <lineage>
        <taxon>Bacteria</taxon>
        <taxon>Bacillati</taxon>
        <taxon>Bacillota</taxon>
        <taxon>Bacilli</taxon>
        <taxon>Lactobacillales</taxon>
        <taxon>Carnobacteriaceae</taxon>
        <taxon>Jeotgalibaca</taxon>
    </lineage>
</organism>
<dbReference type="SUPFAM" id="SSF47928">
    <property type="entry name" value="N-terminal domain of the delta subunit of the F1F0-ATP synthase"/>
    <property type="match status" value="1"/>
</dbReference>
<dbReference type="InterPro" id="IPR026015">
    <property type="entry name" value="ATP_synth_OSCP/delta_N_sf"/>
</dbReference>
<evidence type="ECO:0000256" key="4">
    <source>
        <dbReference type="ARBA" id="ARBA00023065"/>
    </source>
</evidence>
<dbReference type="RefSeq" id="WP_166062431.1">
    <property type="nucleotide sequence ID" value="NZ_CP049889.1"/>
</dbReference>
<dbReference type="KEGG" id="jpo:G7058_04465"/>
<dbReference type="Gene3D" id="1.10.520.20">
    <property type="entry name" value="N-terminal domain of the delta subunit of the F1F0-ATP synthase"/>
    <property type="match status" value="1"/>
</dbReference>
<gene>
    <name evidence="7 8" type="primary">atpH</name>
    <name evidence="8" type="ORF">G7058_04465</name>
</gene>
<dbReference type="HAMAP" id="MF_01416">
    <property type="entry name" value="ATP_synth_delta_bact"/>
    <property type="match status" value="1"/>
</dbReference>
<dbReference type="PANTHER" id="PTHR11910">
    <property type="entry name" value="ATP SYNTHASE DELTA CHAIN"/>
    <property type="match status" value="1"/>
</dbReference>
<proteinExistence type="inferred from homology"/>
<keyword evidence="3 7" id="KW-0375">Hydrogen ion transport</keyword>
<evidence type="ECO:0000313" key="9">
    <source>
        <dbReference type="Proteomes" id="UP000501830"/>
    </source>
</evidence>
<dbReference type="GO" id="GO:0045259">
    <property type="term" value="C:proton-transporting ATP synthase complex"/>
    <property type="evidence" value="ECO:0007669"/>
    <property type="project" value="UniProtKB-KW"/>
</dbReference>
<evidence type="ECO:0000256" key="6">
    <source>
        <dbReference type="ARBA" id="ARBA00023310"/>
    </source>
</evidence>
<dbReference type="GeneID" id="94552520"/>
<keyword evidence="9" id="KW-1185">Reference proteome</keyword>
<keyword evidence="4 7" id="KW-0406">Ion transport</keyword>
<keyword evidence="2 7" id="KW-0813">Transport</keyword>
<evidence type="ECO:0000256" key="3">
    <source>
        <dbReference type="ARBA" id="ARBA00022781"/>
    </source>
</evidence>
<comment type="function">
    <text evidence="7">This protein is part of the stalk that links CF(0) to CF(1). It either transmits conformational changes from CF(0) to CF(1) or is implicated in proton conduction.</text>
</comment>
<comment type="subcellular location">
    <subcellularLocation>
        <location evidence="7">Cell membrane</location>
        <topology evidence="7">Peripheral membrane protein</topology>
    </subcellularLocation>
    <subcellularLocation>
        <location evidence="1">Membrane</location>
    </subcellularLocation>
</comment>
<dbReference type="EMBL" id="CP049889">
    <property type="protein sequence ID" value="QIK51376.1"/>
    <property type="molecule type" value="Genomic_DNA"/>
</dbReference>
<name>A0A6G7WGJ4_9LACT</name>
<dbReference type="InterPro" id="IPR000711">
    <property type="entry name" value="ATPase_OSCP/dsu"/>
</dbReference>
<sequence>MDQLENRYANALLELSEENGTLKEDVAQVARVRDALSERDVEQFLIHPHIANAKKQALLKTTFADQVSEQLMGLLFLMFDKQREQAIIPALNAFIDAANQKLGIVEARVVSAKELTEQELSHIHSILKKRLNKTVPIQTVVDPDVLGGFYILVDGQVFDGTLRTELLRMKERLKRGGAMDASKS</sequence>
<dbReference type="Pfam" id="PF00213">
    <property type="entry name" value="OSCP"/>
    <property type="match status" value="1"/>
</dbReference>
<evidence type="ECO:0000313" key="8">
    <source>
        <dbReference type="EMBL" id="QIK51376.1"/>
    </source>
</evidence>
<protein>
    <recommendedName>
        <fullName evidence="7">ATP synthase subunit delta</fullName>
    </recommendedName>
    <alternativeName>
        <fullName evidence="7">ATP synthase F(1) sector subunit delta</fullName>
    </alternativeName>
    <alternativeName>
        <fullName evidence="7">F-type ATPase subunit delta</fullName>
        <shortName evidence="7">F-ATPase subunit delta</shortName>
    </alternativeName>
</protein>
<dbReference type="AlphaFoldDB" id="A0A6G7WGJ4"/>